<sequence>MILEPVVSHMKPNGHMRSTSPCCVVHVLGLKNSSHVRGHVENESHVDGRRDLAWTYKRGWATLHIANWFMVEHQLSSIPIQLVSLPPQSNPFGGWEDSQRHFSLSLATIIRFTSAKNQT</sequence>
<accession>A0A498J4A0</accession>
<keyword evidence="2" id="KW-1185">Reference proteome</keyword>
<evidence type="ECO:0000313" key="1">
    <source>
        <dbReference type="EMBL" id="RXH90609.1"/>
    </source>
</evidence>
<proteinExistence type="predicted"/>
<reference evidence="1 2" key="1">
    <citation type="submission" date="2018-10" db="EMBL/GenBank/DDBJ databases">
        <title>A high-quality apple genome assembly.</title>
        <authorList>
            <person name="Hu J."/>
        </authorList>
    </citation>
    <scope>NUCLEOTIDE SEQUENCE [LARGE SCALE GENOMIC DNA]</scope>
    <source>
        <strain evidence="2">cv. HFTH1</strain>
        <tissue evidence="1">Young leaf</tissue>
    </source>
</reference>
<gene>
    <name evidence="1" type="ORF">DVH24_035373</name>
</gene>
<name>A0A498J4A0_MALDO</name>
<comment type="caution">
    <text evidence="1">The sequence shown here is derived from an EMBL/GenBank/DDBJ whole genome shotgun (WGS) entry which is preliminary data.</text>
</comment>
<dbReference type="EMBL" id="RDQH01000335">
    <property type="protein sequence ID" value="RXH90609.1"/>
    <property type="molecule type" value="Genomic_DNA"/>
</dbReference>
<protein>
    <submittedName>
        <fullName evidence="1">Uncharacterized protein</fullName>
    </submittedName>
</protein>
<evidence type="ECO:0000313" key="2">
    <source>
        <dbReference type="Proteomes" id="UP000290289"/>
    </source>
</evidence>
<dbReference type="Proteomes" id="UP000290289">
    <property type="component" value="Chromosome 9"/>
</dbReference>
<organism evidence="1 2">
    <name type="scientific">Malus domestica</name>
    <name type="common">Apple</name>
    <name type="synonym">Pyrus malus</name>
    <dbReference type="NCBI Taxonomy" id="3750"/>
    <lineage>
        <taxon>Eukaryota</taxon>
        <taxon>Viridiplantae</taxon>
        <taxon>Streptophyta</taxon>
        <taxon>Embryophyta</taxon>
        <taxon>Tracheophyta</taxon>
        <taxon>Spermatophyta</taxon>
        <taxon>Magnoliopsida</taxon>
        <taxon>eudicotyledons</taxon>
        <taxon>Gunneridae</taxon>
        <taxon>Pentapetalae</taxon>
        <taxon>rosids</taxon>
        <taxon>fabids</taxon>
        <taxon>Rosales</taxon>
        <taxon>Rosaceae</taxon>
        <taxon>Amygdaloideae</taxon>
        <taxon>Maleae</taxon>
        <taxon>Malus</taxon>
    </lineage>
</organism>
<dbReference type="AlphaFoldDB" id="A0A498J4A0"/>